<proteinExistence type="predicted"/>
<feature type="coiled-coil region" evidence="2">
    <location>
        <begin position="58"/>
        <end position="85"/>
    </location>
</feature>
<evidence type="ECO:0000256" key="2">
    <source>
        <dbReference type="SAM" id="Coils"/>
    </source>
</evidence>
<dbReference type="OrthoDB" id="4427456at2"/>
<keyword evidence="6" id="KW-1185">Reference proteome</keyword>
<dbReference type="PANTHER" id="PTHR46558">
    <property type="entry name" value="TRACRIPTIONAL REGULATORY PROTEIN-RELATED-RELATED"/>
    <property type="match status" value="1"/>
</dbReference>
<dbReference type="InterPro" id="IPR001387">
    <property type="entry name" value="Cro/C1-type_HTH"/>
</dbReference>
<gene>
    <name evidence="5" type="ORF">BCR25_09135</name>
</gene>
<keyword evidence="3" id="KW-1133">Transmembrane helix</keyword>
<keyword evidence="2" id="KW-0175">Coiled coil</keyword>
<keyword evidence="3" id="KW-0812">Transmembrane</keyword>
<dbReference type="EMBL" id="MIJY01000043">
    <property type="protein sequence ID" value="OEG10618.1"/>
    <property type="molecule type" value="Genomic_DNA"/>
</dbReference>
<keyword evidence="3" id="KW-0472">Membrane</keyword>
<evidence type="ECO:0000259" key="4">
    <source>
        <dbReference type="PROSITE" id="PS50943"/>
    </source>
</evidence>
<evidence type="ECO:0000256" key="1">
    <source>
        <dbReference type="ARBA" id="ARBA00023125"/>
    </source>
</evidence>
<dbReference type="AlphaFoldDB" id="A0A1E5GD34"/>
<dbReference type="InterPro" id="IPR010982">
    <property type="entry name" value="Lambda_DNA-bd_dom_sf"/>
</dbReference>
<organism evidence="5 6">
    <name type="scientific">Enterococcus termitis</name>
    <dbReference type="NCBI Taxonomy" id="332950"/>
    <lineage>
        <taxon>Bacteria</taxon>
        <taxon>Bacillati</taxon>
        <taxon>Bacillota</taxon>
        <taxon>Bacilli</taxon>
        <taxon>Lactobacillales</taxon>
        <taxon>Enterococcaceae</taxon>
        <taxon>Enterococcus</taxon>
    </lineage>
</organism>
<feature type="transmembrane region" description="Helical" evidence="3">
    <location>
        <begin position="133"/>
        <end position="157"/>
    </location>
</feature>
<comment type="caution">
    <text evidence="5">The sequence shown here is derived from an EMBL/GenBank/DDBJ whole genome shotgun (WGS) entry which is preliminary data.</text>
</comment>
<sequence length="175" mass="19987">MVLADRLRVHRENKGLSQAAVAEQLNVSRQSVSKWETGKGYPDIDNLVLLSKIYEVSIDELVQENKVLKKKIEENNQTIDDHRKKLDWIHNQGIGDKDEGLLLLIAVIGLSVAAPLGLFLAPIIMKRNKKTNTFYMLINIVSVCCILINLYFTFIMVGDYLLWDQRIEVNYTPDS</sequence>
<accession>A0A1E5GD34</accession>
<dbReference type="PANTHER" id="PTHR46558:SF13">
    <property type="entry name" value="HTH-TYPE TRANSCRIPTIONAL REGULATOR IMMR"/>
    <property type="match status" value="1"/>
</dbReference>
<dbReference type="SMART" id="SM00530">
    <property type="entry name" value="HTH_XRE"/>
    <property type="match status" value="1"/>
</dbReference>
<protein>
    <submittedName>
        <fullName evidence="5">Transcriptional regulator</fullName>
    </submittedName>
</protein>
<evidence type="ECO:0000256" key="3">
    <source>
        <dbReference type="SAM" id="Phobius"/>
    </source>
</evidence>
<evidence type="ECO:0000313" key="6">
    <source>
        <dbReference type="Proteomes" id="UP000095094"/>
    </source>
</evidence>
<dbReference type="Pfam" id="PF01381">
    <property type="entry name" value="HTH_3"/>
    <property type="match status" value="1"/>
</dbReference>
<dbReference type="PROSITE" id="PS50943">
    <property type="entry name" value="HTH_CROC1"/>
    <property type="match status" value="1"/>
</dbReference>
<feature type="domain" description="HTH cro/C1-type" evidence="4">
    <location>
        <begin position="7"/>
        <end position="61"/>
    </location>
</feature>
<keyword evidence="1" id="KW-0238">DNA-binding</keyword>
<feature type="transmembrane region" description="Helical" evidence="3">
    <location>
        <begin position="101"/>
        <end position="121"/>
    </location>
</feature>
<dbReference type="Gene3D" id="1.10.260.40">
    <property type="entry name" value="lambda repressor-like DNA-binding domains"/>
    <property type="match status" value="1"/>
</dbReference>
<dbReference type="CDD" id="cd00093">
    <property type="entry name" value="HTH_XRE"/>
    <property type="match status" value="1"/>
</dbReference>
<dbReference type="RefSeq" id="WP_069664399.1">
    <property type="nucleotide sequence ID" value="NZ_JBHUJJ010000001.1"/>
</dbReference>
<evidence type="ECO:0000313" key="5">
    <source>
        <dbReference type="EMBL" id="OEG10618.1"/>
    </source>
</evidence>
<dbReference type="Proteomes" id="UP000095094">
    <property type="component" value="Unassembled WGS sequence"/>
</dbReference>
<reference evidence="6" key="1">
    <citation type="submission" date="2016-09" db="EMBL/GenBank/DDBJ databases">
        <authorList>
            <person name="Gulvik C.A."/>
        </authorList>
    </citation>
    <scope>NUCLEOTIDE SEQUENCE [LARGE SCALE GENOMIC DNA]</scope>
    <source>
        <strain evidence="6">LMG 8895</strain>
    </source>
</reference>
<dbReference type="SUPFAM" id="SSF47413">
    <property type="entry name" value="lambda repressor-like DNA-binding domains"/>
    <property type="match status" value="1"/>
</dbReference>
<dbReference type="GO" id="GO:0003677">
    <property type="term" value="F:DNA binding"/>
    <property type="evidence" value="ECO:0007669"/>
    <property type="project" value="UniProtKB-KW"/>
</dbReference>
<name>A0A1E5GD34_9ENTE</name>